<keyword evidence="2" id="KW-1185">Reference proteome</keyword>
<evidence type="ECO:0000313" key="2">
    <source>
        <dbReference type="Proteomes" id="UP001152888"/>
    </source>
</evidence>
<evidence type="ECO:0000313" key="1">
    <source>
        <dbReference type="EMBL" id="CAH1964629.1"/>
    </source>
</evidence>
<dbReference type="Proteomes" id="UP001152888">
    <property type="component" value="Unassembled WGS sequence"/>
</dbReference>
<dbReference type="AlphaFoldDB" id="A0A9P0K014"/>
<dbReference type="OrthoDB" id="7450257at2759"/>
<protein>
    <submittedName>
        <fullName evidence="1">Uncharacterized protein</fullName>
    </submittedName>
</protein>
<organism evidence="1 2">
    <name type="scientific">Acanthoscelides obtectus</name>
    <name type="common">Bean weevil</name>
    <name type="synonym">Bruchus obtectus</name>
    <dbReference type="NCBI Taxonomy" id="200917"/>
    <lineage>
        <taxon>Eukaryota</taxon>
        <taxon>Metazoa</taxon>
        <taxon>Ecdysozoa</taxon>
        <taxon>Arthropoda</taxon>
        <taxon>Hexapoda</taxon>
        <taxon>Insecta</taxon>
        <taxon>Pterygota</taxon>
        <taxon>Neoptera</taxon>
        <taxon>Endopterygota</taxon>
        <taxon>Coleoptera</taxon>
        <taxon>Polyphaga</taxon>
        <taxon>Cucujiformia</taxon>
        <taxon>Chrysomeloidea</taxon>
        <taxon>Chrysomelidae</taxon>
        <taxon>Bruchinae</taxon>
        <taxon>Bruchini</taxon>
        <taxon>Acanthoscelides</taxon>
    </lineage>
</organism>
<name>A0A9P0K014_ACAOB</name>
<proteinExistence type="predicted"/>
<gene>
    <name evidence="1" type="ORF">ACAOBT_LOCUS5917</name>
</gene>
<sequence>MDVSEARPSGVKLITRKKIYDIMKGYTKNDINKKMDYAESFLLNFQNFSEEQRKEDIHKLSNLKSEIKRRWIAAHYIEELFLKRNNCWLQMIFEIP</sequence>
<dbReference type="EMBL" id="CAKOFQ010006717">
    <property type="protein sequence ID" value="CAH1964629.1"/>
    <property type="molecule type" value="Genomic_DNA"/>
</dbReference>
<reference evidence="1" key="1">
    <citation type="submission" date="2022-03" db="EMBL/GenBank/DDBJ databases">
        <authorList>
            <person name="Sayadi A."/>
        </authorList>
    </citation>
    <scope>NUCLEOTIDE SEQUENCE</scope>
</reference>
<comment type="caution">
    <text evidence="1">The sequence shown here is derived from an EMBL/GenBank/DDBJ whole genome shotgun (WGS) entry which is preliminary data.</text>
</comment>
<accession>A0A9P0K014</accession>